<comment type="subcellular location">
    <subcellularLocation>
        <location evidence="1">Membrane</location>
        <topology evidence="1">Multi-pass membrane protein</topology>
    </subcellularLocation>
</comment>
<evidence type="ECO:0000256" key="4">
    <source>
        <dbReference type="ARBA" id="ARBA00023136"/>
    </source>
</evidence>
<proteinExistence type="predicted"/>
<dbReference type="GO" id="GO:0015297">
    <property type="term" value="F:antiporter activity"/>
    <property type="evidence" value="ECO:0007669"/>
    <property type="project" value="InterPro"/>
</dbReference>
<keyword evidence="3 5" id="KW-1133">Transmembrane helix</keyword>
<evidence type="ECO:0000256" key="2">
    <source>
        <dbReference type="ARBA" id="ARBA00022692"/>
    </source>
</evidence>
<feature type="transmembrane region" description="Helical" evidence="5">
    <location>
        <begin position="289"/>
        <end position="307"/>
    </location>
</feature>
<reference evidence="7 8" key="1">
    <citation type="journal article" date="2019" name="Nat. Microbiol.">
        <title>Wide diversity of methane and short-chain alkane metabolisms in uncultured archaea.</title>
        <authorList>
            <person name="Borrel G."/>
            <person name="Adam P.S."/>
            <person name="McKay L.J."/>
            <person name="Chen L.X."/>
            <person name="Sierra-Garcia I.N."/>
            <person name="Sieber C.M."/>
            <person name="Letourneur Q."/>
            <person name="Ghozlane A."/>
            <person name="Andersen G.L."/>
            <person name="Li W.J."/>
            <person name="Hallam S.J."/>
            <person name="Muyzer G."/>
            <person name="de Oliveira V.M."/>
            <person name="Inskeep W.P."/>
            <person name="Banfield J.F."/>
            <person name="Gribaldo S."/>
        </authorList>
    </citation>
    <scope>NUCLEOTIDE SEQUENCE [LARGE SCALE GENOMIC DNA]</scope>
    <source>
        <strain evidence="7">NM1a</strain>
    </source>
</reference>
<dbReference type="Gene3D" id="1.20.1530.20">
    <property type="match status" value="1"/>
</dbReference>
<evidence type="ECO:0000313" key="8">
    <source>
        <dbReference type="Proteomes" id="UP000317158"/>
    </source>
</evidence>
<dbReference type="Proteomes" id="UP000317158">
    <property type="component" value="Unassembled WGS sequence"/>
</dbReference>
<gene>
    <name evidence="7" type="ORF">EF806_05335</name>
</gene>
<feature type="transmembrane region" description="Helical" evidence="5">
    <location>
        <begin position="328"/>
        <end position="348"/>
    </location>
</feature>
<dbReference type="InterPro" id="IPR038770">
    <property type="entry name" value="Na+/solute_symporter_sf"/>
</dbReference>
<keyword evidence="2 5" id="KW-0812">Transmembrane</keyword>
<feature type="transmembrane region" description="Helical" evidence="5">
    <location>
        <begin position="55"/>
        <end position="75"/>
    </location>
</feature>
<feature type="transmembrane region" description="Helical" evidence="5">
    <location>
        <begin position="87"/>
        <end position="108"/>
    </location>
</feature>
<feature type="domain" description="Cation/H+ exchanger transmembrane" evidence="6">
    <location>
        <begin position="18"/>
        <end position="375"/>
    </location>
</feature>
<dbReference type="EMBL" id="RXIF01000010">
    <property type="protein sequence ID" value="RZN64044.1"/>
    <property type="molecule type" value="Genomic_DNA"/>
</dbReference>
<feature type="transmembrane region" description="Helical" evidence="5">
    <location>
        <begin position="114"/>
        <end position="135"/>
    </location>
</feature>
<feature type="transmembrane region" description="Helical" evidence="5">
    <location>
        <begin position="6"/>
        <end position="25"/>
    </location>
</feature>
<protein>
    <submittedName>
        <fullName evidence="7">Transporter</fullName>
    </submittedName>
</protein>
<name>A0A520KR14_METT2</name>
<dbReference type="InterPro" id="IPR006153">
    <property type="entry name" value="Cation/H_exchanger_TM"/>
</dbReference>
<dbReference type="AlphaFoldDB" id="A0A520KR14"/>
<dbReference type="PANTHER" id="PTHR43021">
    <property type="entry name" value="NA(+)/H(+) ANTIPORTER-RELATED"/>
    <property type="match status" value="1"/>
</dbReference>
<feature type="transmembrane region" description="Helical" evidence="5">
    <location>
        <begin position="147"/>
        <end position="174"/>
    </location>
</feature>
<evidence type="ECO:0000256" key="3">
    <source>
        <dbReference type="ARBA" id="ARBA00022989"/>
    </source>
</evidence>
<feature type="transmembrane region" description="Helical" evidence="5">
    <location>
        <begin position="180"/>
        <end position="205"/>
    </location>
</feature>
<evidence type="ECO:0000256" key="1">
    <source>
        <dbReference type="ARBA" id="ARBA00004141"/>
    </source>
</evidence>
<accession>A0A520KR14</accession>
<evidence type="ECO:0000259" key="6">
    <source>
        <dbReference type="Pfam" id="PF00999"/>
    </source>
</evidence>
<feature type="transmembrane region" description="Helical" evidence="5">
    <location>
        <begin position="360"/>
        <end position="380"/>
    </location>
</feature>
<keyword evidence="4 5" id="KW-0472">Membrane</keyword>
<evidence type="ECO:0000313" key="7">
    <source>
        <dbReference type="EMBL" id="RZN64044.1"/>
    </source>
</evidence>
<feature type="transmembrane region" description="Helical" evidence="5">
    <location>
        <begin position="265"/>
        <end position="283"/>
    </location>
</feature>
<sequence length="404" mass="42455">MVIDNIILSVGIILAFGFLVGMITNRLGLTTIVGYIIVGIILGPVIHLVELSPHLINIITSFTLAFVAFMIGRSFTIDFLKKMGKDVGIILIFESLAAFILVTLGIYLYTHDLILALLLGSLAPATAPAGTMAVIHSCKARGNLSKITTVIVGLDDGIGVIIFTAAIAMVGVMLGSSSSISATIVGSLIEIGGAIILGIICGIAFSYVAKMIKDRSNLFIISLSAILICAGLAELLDISLILACISLGVVFANLAPNVSKMSFNIIEDVLPPIYTIFFIVAGLQLRPDLFIKMGVVGFIYIGCRVVGKMIGAFFGSKLAKSEPVIQKYLGFALLSQAGVAIGLASMVAKELSAYGEIGQYLGSLAITIITATTVIFEIIGPIGVKYAVDKAGESGKKYKIINLT</sequence>
<dbReference type="GO" id="GO:0016020">
    <property type="term" value="C:membrane"/>
    <property type="evidence" value="ECO:0007669"/>
    <property type="project" value="UniProtKB-SubCell"/>
</dbReference>
<dbReference type="PANTHER" id="PTHR43021:SF2">
    <property type="entry name" value="CATION_H+ EXCHANGER DOMAIN-CONTAINING PROTEIN"/>
    <property type="match status" value="1"/>
</dbReference>
<feature type="transmembrane region" description="Helical" evidence="5">
    <location>
        <begin position="239"/>
        <end position="258"/>
    </location>
</feature>
<dbReference type="GO" id="GO:1902600">
    <property type="term" value="P:proton transmembrane transport"/>
    <property type="evidence" value="ECO:0007669"/>
    <property type="project" value="InterPro"/>
</dbReference>
<feature type="transmembrane region" description="Helical" evidence="5">
    <location>
        <begin position="217"/>
        <end position="233"/>
    </location>
</feature>
<dbReference type="Pfam" id="PF00999">
    <property type="entry name" value="Na_H_Exchanger"/>
    <property type="match status" value="1"/>
</dbReference>
<evidence type="ECO:0000256" key="5">
    <source>
        <dbReference type="SAM" id="Phobius"/>
    </source>
</evidence>
<organism evidence="7 8">
    <name type="scientific">Methanoliparum thermophilum</name>
    <dbReference type="NCBI Taxonomy" id="2491083"/>
    <lineage>
        <taxon>Archaea</taxon>
        <taxon>Methanobacteriati</taxon>
        <taxon>Methanobacteriota</taxon>
        <taxon>Candidatus Methanoliparia</taxon>
        <taxon>Candidatus Methanoliparales</taxon>
        <taxon>Candidatus Methanoliparaceae</taxon>
        <taxon>Candidatus Methanoliparum</taxon>
    </lineage>
</organism>
<comment type="caution">
    <text evidence="7">The sequence shown here is derived from an EMBL/GenBank/DDBJ whole genome shotgun (WGS) entry which is preliminary data.</text>
</comment>
<feature type="transmembrane region" description="Helical" evidence="5">
    <location>
        <begin position="32"/>
        <end position="49"/>
    </location>
</feature>